<dbReference type="Proteomes" id="UP001597286">
    <property type="component" value="Unassembled WGS sequence"/>
</dbReference>
<organism evidence="2 3">
    <name type="scientific">Rhodococcus gannanensis</name>
    <dbReference type="NCBI Taxonomy" id="1960308"/>
    <lineage>
        <taxon>Bacteria</taxon>
        <taxon>Bacillati</taxon>
        <taxon>Actinomycetota</taxon>
        <taxon>Actinomycetes</taxon>
        <taxon>Mycobacteriales</taxon>
        <taxon>Nocardiaceae</taxon>
        <taxon>Rhodococcus</taxon>
    </lineage>
</organism>
<gene>
    <name evidence="2" type="ORF">ACFSJG_15470</name>
</gene>
<evidence type="ECO:0000256" key="1">
    <source>
        <dbReference type="SAM" id="MobiDB-lite"/>
    </source>
</evidence>
<keyword evidence="3" id="KW-1185">Reference proteome</keyword>
<evidence type="ECO:0000313" key="2">
    <source>
        <dbReference type="EMBL" id="MFD1813618.1"/>
    </source>
</evidence>
<accession>A0ABW4P686</accession>
<reference evidence="3" key="1">
    <citation type="journal article" date="2019" name="Int. J. Syst. Evol. Microbiol.">
        <title>The Global Catalogue of Microorganisms (GCM) 10K type strain sequencing project: providing services to taxonomists for standard genome sequencing and annotation.</title>
        <authorList>
            <consortium name="The Broad Institute Genomics Platform"/>
            <consortium name="The Broad Institute Genome Sequencing Center for Infectious Disease"/>
            <person name="Wu L."/>
            <person name="Ma J."/>
        </authorList>
    </citation>
    <scope>NUCLEOTIDE SEQUENCE [LARGE SCALE GENOMIC DNA]</scope>
    <source>
        <strain evidence="3">DT72</strain>
    </source>
</reference>
<protein>
    <submittedName>
        <fullName evidence="2">Uncharacterized protein</fullName>
    </submittedName>
</protein>
<sequence length="123" mass="12641">MIERFRVAEPPPPTCRYESGCIPATFAAQIPPMTDAVAAQRAAADVFASEVELPGTSTRGVVDRVVGQVADAETMIVLDGRGKLATGNADDKGSVGIGTRQGNAFRDGRPGPLPPDGDAPGHG</sequence>
<name>A0ABW4P686_9NOCA</name>
<comment type="caution">
    <text evidence="2">The sequence shown here is derived from an EMBL/GenBank/DDBJ whole genome shotgun (WGS) entry which is preliminary data.</text>
</comment>
<proteinExistence type="predicted"/>
<feature type="region of interest" description="Disordered" evidence="1">
    <location>
        <begin position="83"/>
        <end position="123"/>
    </location>
</feature>
<evidence type="ECO:0000313" key="3">
    <source>
        <dbReference type="Proteomes" id="UP001597286"/>
    </source>
</evidence>
<dbReference type="RefSeq" id="WP_378486121.1">
    <property type="nucleotide sequence ID" value="NZ_JBHUFB010000012.1"/>
</dbReference>
<dbReference type="EMBL" id="JBHUFB010000012">
    <property type="protein sequence ID" value="MFD1813618.1"/>
    <property type="molecule type" value="Genomic_DNA"/>
</dbReference>